<proteinExistence type="predicted"/>
<organism evidence="2 3">
    <name type="scientific">Secundilactobacillus oryzae JCM 18671</name>
    <dbReference type="NCBI Taxonomy" id="1291743"/>
    <lineage>
        <taxon>Bacteria</taxon>
        <taxon>Bacillati</taxon>
        <taxon>Bacillota</taxon>
        <taxon>Bacilli</taxon>
        <taxon>Lactobacillales</taxon>
        <taxon>Lactobacillaceae</taxon>
        <taxon>Secundilactobacillus</taxon>
    </lineage>
</organism>
<dbReference type="Pfam" id="PF03009">
    <property type="entry name" value="GDPD"/>
    <property type="match status" value="1"/>
</dbReference>
<dbReference type="GO" id="GO:0008081">
    <property type="term" value="F:phosphoric diester hydrolase activity"/>
    <property type="evidence" value="ECO:0007669"/>
    <property type="project" value="InterPro"/>
</dbReference>
<reference evidence="2" key="1">
    <citation type="journal article" date="2014" name="Genome Announc.">
        <title>Draft Genome Sequence of Lactobacillus oryzae Strain SG293T.</title>
        <authorList>
            <person name="Tanizawa Y."/>
            <person name="Fujisawa T."/>
            <person name="Mochizuki T."/>
            <person name="Kaminuma E."/>
            <person name="Nakamura Y."/>
            <person name="Tohno M."/>
        </authorList>
    </citation>
    <scope>NUCLEOTIDE SEQUENCE [LARGE SCALE GENOMIC DNA]</scope>
    <source>
        <strain evidence="2">SG293</strain>
    </source>
</reference>
<evidence type="ECO:0000259" key="1">
    <source>
        <dbReference type="PROSITE" id="PS51704"/>
    </source>
</evidence>
<dbReference type="GO" id="GO:0006629">
    <property type="term" value="P:lipid metabolic process"/>
    <property type="evidence" value="ECO:0007669"/>
    <property type="project" value="InterPro"/>
</dbReference>
<dbReference type="OrthoDB" id="384721at2"/>
<dbReference type="STRING" id="1291743.LOSG293_010530"/>
<evidence type="ECO:0000313" key="3">
    <source>
        <dbReference type="Proteomes" id="UP000028700"/>
    </source>
</evidence>
<gene>
    <name evidence="2" type="ORF">LOSG293_010530</name>
</gene>
<dbReference type="PANTHER" id="PTHR46211:SF1">
    <property type="entry name" value="GLYCEROPHOSPHODIESTER PHOSPHODIESTERASE, CYTOPLASMIC"/>
    <property type="match status" value="1"/>
</dbReference>
<dbReference type="CDD" id="cd08563">
    <property type="entry name" value="GDPD_TtGDE_like"/>
    <property type="match status" value="1"/>
</dbReference>
<dbReference type="EMBL" id="BBJM01000001">
    <property type="protein sequence ID" value="GAK46954.1"/>
    <property type="molecule type" value="Genomic_DNA"/>
</dbReference>
<accession>A0A081BFY6</accession>
<feature type="domain" description="GP-PDE" evidence="1">
    <location>
        <begin position="6"/>
        <end position="241"/>
    </location>
</feature>
<dbReference type="Proteomes" id="UP000028700">
    <property type="component" value="Unassembled WGS sequence"/>
</dbReference>
<dbReference type="InterPro" id="IPR017946">
    <property type="entry name" value="PLC-like_Pdiesterase_TIM-brl"/>
</dbReference>
<dbReference type="PROSITE" id="PS51704">
    <property type="entry name" value="GP_PDE"/>
    <property type="match status" value="1"/>
</dbReference>
<dbReference type="InterPro" id="IPR030395">
    <property type="entry name" value="GP_PDE_dom"/>
</dbReference>
<dbReference type="SUPFAM" id="SSF51695">
    <property type="entry name" value="PLC-like phosphodiesterases"/>
    <property type="match status" value="1"/>
</dbReference>
<name>A0A081BFY6_9LACO</name>
<protein>
    <submittedName>
        <fullName evidence="2">Glycerophosphoryl diester phosphodiesterase</fullName>
    </submittedName>
</protein>
<dbReference type="PANTHER" id="PTHR46211">
    <property type="entry name" value="GLYCEROPHOSPHORYL DIESTER PHOSPHODIESTERASE"/>
    <property type="match status" value="1"/>
</dbReference>
<dbReference type="AlphaFoldDB" id="A0A081BFY6"/>
<sequence>MTENLTEVIAHRGSKGTRPENTIAAFQEAIDARSDGIETDVHLSADRQLIIMHDEKVNRTTNGTGLIVQKTLAELKELDAGYKFSPAYKGERVPTLDELLDLLITEKFHGVLNIELKTNKISYVGIEELVTETIQKRDLPFKVIYSSFNGESIRKMHELNPDSEYAKLFKTAYKNAMLMKKSKLIQGIHPSVKWVKRHKYLLPNVLIRPWTVNAESDMVFCFNRRMTGIITDYPRKAMTIRKEIQGG</sequence>
<keyword evidence="3" id="KW-1185">Reference proteome</keyword>
<evidence type="ECO:0000313" key="2">
    <source>
        <dbReference type="EMBL" id="GAK46954.1"/>
    </source>
</evidence>
<dbReference type="eggNOG" id="COG0584">
    <property type="taxonomic scope" value="Bacteria"/>
</dbReference>
<dbReference type="RefSeq" id="WP_034525634.1">
    <property type="nucleotide sequence ID" value="NZ_BBJM01000001.1"/>
</dbReference>
<comment type="caution">
    <text evidence="2">The sequence shown here is derived from an EMBL/GenBank/DDBJ whole genome shotgun (WGS) entry which is preliminary data.</text>
</comment>
<dbReference type="Gene3D" id="3.20.20.190">
    <property type="entry name" value="Phosphatidylinositol (PI) phosphodiesterase"/>
    <property type="match status" value="1"/>
</dbReference>